<sequence length="458" mass="47277">MSATQENRHWWIVAAASLVLGLVVLDETVVGVALPTIRADLGMTEVASHWVVNAYLLTFTCFVAIGGKLGDLLGRRRVFVVGAAFFTAGSAVAATAPSGGWLVAARAVQGVGAAMTFPGSMAIITASVPPQQRGAAFGIQTTIAASFMASGPLVGGLLSELVSWRWIFWINVPIVAVAAGVLLMMLEPQAGSSRGAGAFGFARFDYPGLALMVVGLTGITVGLMQSSDWGWTSPAIIGPLVGGCALIATFVAVELKRAEPVVQLELLRIRTFAGGNVVFAMFQFEKMIVFIFVALYLQHALGRSPIEAGVVVSIAILPTLITSRLAGATRDKYGSRVPLTVALVITGVALSAIGLATSLHSEAAIVAVMVVWGATMPFIAVSARPALMGAVPAAKQGEASGINLSVQMLGGTVAIGVGSPLLILTGSYVLLFLLTGVLTLGVAAIAWSMIERSMTQAA</sequence>
<dbReference type="KEGG" id="mspg:F6B93_00405"/>
<feature type="transmembrane region" description="Helical" evidence="7">
    <location>
        <begin position="166"/>
        <end position="186"/>
    </location>
</feature>
<feature type="transmembrane region" description="Helical" evidence="7">
    <location>
        <begin position="46"/>
        <end position="66"/>
    </location>
</feature>
<feature type="transmembrane region" description="Helical" evidence="7">
    <location>
        <begin position="308"/>
        <end position="327"/>
    </location>
</feature>
<keyword evidence="6 7" id="KW-0472">Membrane</keyword>
<dbReference type="InterPro" id="IPR036259">
    <property type="entry name" value="MFS_trans_sf"/>
</dbReference>
<comment type="subcellular location">
    <subcellularLocation>
        <location evidence="1">Cell membrane</location>
        <topology evidence="1">Multi-pass membrane protein</topology>
    </subcellularLocation>
</comment>
<dbReference type="PANTHER" id="PTHR42718">
    <property type="entry name" value="MAJOR FACILITATOR SUPERFAMILY MULTIDRUG TRANSPORTER MFSC"/>
    <property type="match status" value="1"/>
</dbReference>
<dbReference type="GO" id="GO:0022857">
    <property type="term" value="F:transmembrane transporter activity"/>
    <property type="evidence" value="ECO:0007669"/>
    <property type="project" value="InterPro"/>
</dbReference>
<evidence type="ECO:0000256" key="5">
    <source>
        <dbReference type="ARBA" id="ARBA00022989"/>
    </source>
</evidence>
<feature type="domain" description="Major facilitator superfamily (MFS) profile" evidence="8">
    <location>
        <begin position="12"/>
        <end position="454"/>
    </location>
</feature>
<keyword evidence="10" id="KW-1185">Reference proteome</keyword>
<dbReference type="PRINTS" id="PR01036">
    <property type="entry name" value="TCRTETB"/>
</dbReference>
<dbReference type="SUPFAM" id="SSF103473">
    <property type="entry name" value="MFS general substrate transporter"/>
    <property type="match status" value="1"/>
</dbReference>
<feature type="transmembrane region" description="Helical" evidence="7">
    <location>
        <begin position="363"/>
        <end position="383"/>
    </location>
</feature>
<dbReference type="PANTHER" id="PTHR42718:SF46">
    <property type="entry name" value="BLR6921 PROTEIN"/>
    <property type="match status" value="1"/>
</dbReference>
<feature type="transmembrane region" description="Helical" evidence="7">
    <location>
        <begin position="276"/>
        <end position="296"/>
    </location>
</feature>
<reference evidence="9" key="1">
    <citation type="submission" date="2019-12" db="EMBL/GenBank/DDBJ databases">
        <title>Mycobacterium spongiae sp. nov.</title>
        <authorList>
            <person name="Stinear T."/>
        </authorList>
    </citation>
    <scope>NUCLEOTIDE SEQUENCE</scope>
    <source>
        <strain evidence="9">FSD4b-SM</strain>
    </source>
</reference>
<dbReference type="Gene3D" id="1.20.1250.20">
    <property type="entry name" value="MFS general substrate transporter like domains"/>
    <property type="match status" value="1"/>
</dbReference>
<accession>A0A975JU54</accession>
<proteinExistence type="predicted"/>
<feature type="transmembrane region" description="Helical" evidence="7">
    <location>
        <begin position="339"/>
        <end position="357"/>
    </location>
</feature>
<feature type="transmembrane region" description="Helical" evidence="7">
    <location>
        <begin position="108"/>
        <end position="128"/>
    </location>
</feature>
<dbReference type="GO" id="GO:0005886">
    <property type="term" value="C:plasma membrane"/>
    <property type="evidence" value="ECO:0007669"/>
    <property type="project" value="UniProtKB-SubCell"/>
</dbReference>
<protein>
    <submittedName>
        <fullName evidence="9">MFS transporter</fullName>
    </submittedName>
</protein>
<feature type="transmembrane region" description="Helical" evidence="7">
    <location>
        <begin position="135"/>
        <end position="154"/>
    </location>
</feature>
<dbReference type="InterPro" id="IPR011701">
    <property type="entry name" value="MFS"/>
</dbReference>
<evidence type="ECO:0000256" key="6">
    <source>
        <dbReference type="ARBA" id="ARBA00023136"/>
    </source>
</evidence>
<dbReference type="AlphaFoldDB" id="A0A975JU54"/>
<dbReference type="EMBL" id="CP046600">
    <property type="protein sequence ID" value="QUR65739.1"/>
    <property type="molecule type" value="Genomic_DNA"/>
</dbReference>
<gene>
    <name evidence="9" type="ORF">F6B93_00405</name>
</gene>
<name>A0A975JU54_9MYCO</name>
<evidence type="ECO:0000313" key="10">
    <source>
        <dbReference type="Proteomes" id="UP000682202"/>
    </source>
</evidence>
<evidence type="ECO:0000259" key="8">
    <source>
        <dbReference type="PROSITE" id="PS50850"/>
    </source>
</evidence>
<feature type="transmembrane region" description="Helical" evidence="7">
    <location>
        <begin position="404"/>
        <end position="423"/>
    </location>
</feature>
<dbReference type="Proteomes" id="UP000682202">
    <property type="component" value="Chromosome"/>
</dbReference>
<feature type="transmembrane region" description="Helical" evidence="7">
    <location>
        <begin position="429"/>
        <end position="450"/>
    </location>
</feature>
<feature type="transmembrane region" description="Helical" evidence="7">
    <location>
        <begin position="236"/>
        <end position="255"/>
    </location>
</feature>
<evidence type="ECO:0000256" key="4">
    <source>
        <dbReference type="ARBA" id="ARBA00022692"/>
    </source>
</evidence>
<keyword evidence="2" id="KW-0813">Transport</keyword>
<evidence type="ECO:0000256" key="2">
    <source>
        <dbReference type="ARBA" id="ARBA00022448"/>
    </source>
</evidence>
<feature type="transmembrane region" description="Helical" evidence="7">
    <location>
        <begin position="206"/>
        <end position="224"/>
    </location>
</feature>
<keyword evidence="4 7" id="KW-0812">Transmembrane</keyword>
<feature type="transmembrane region" description="Helical" evidence="7">
    <location>
        <begin position="12"/>
        <end position="34"/>
    </location>
</feature>
<dbReference type="Pfam" id="PF07690">
    <property type="entry name" value="MFS_1"/>
    <property type="match status" value="2"/>
</dbReference>
<dbReference type="PROSITE" id="PS50850">
    <property type="entry name" value="MFS"/>
    <property type="match status" value="1"/>
</dbReference>
<evidence type="ECO:0000256" key="3">
    <source>
        <dbReference type="ARBA" id="ARBA00022475"/>
    </source>
</evidence>
<evidence type="ECO:0000256" key="7">
    <source>
        <dbReference type="SAM" id="Phobius"/>
    </source>
</evidence>
<keyword evidence="5 7" id="KW-1133">Transmembrane helix</keyword>
<organism evidence="9 10">
    <name type="scientific">Mycobacterium spongiae</name>
    <dbReference type="NCBI Taxonomy" id="886343"/>
    <lineage>
        <taxon>Bacteria</taxon>
        <taxon>Bacillati</taxon>
        <taxon>Actinomycetota</taxon>
        <taxon>Actinomycetes</taxon>
        <taxon>Mycobacteriales</taxon>
        <taxon>Mycobacteriaceae</taxon>
        <taxon>Mycobacterium</taxon>
    </lineage>
</organism>
<dbReference type="Gene3D" id="1.20.1720.10">
    <property type="entry name" value="Multidrug resistance protein D"/>
    <property type="match status" value="1"/>
</dbReference>
<keyword evidence="3" id="KW-1003">Cell membrane</keyword>
<dbReference type="CDD" id="cd17321">
    <property type="entry name" value="MFS_MMR_MDR_like"/>
    <property type="match status" value="1"/>
</dbReference>
<feature type="transmembrane region" description="Helical" evidence="7">
    <location>
        <begin position="78"/>
        <end position="96"/>
    </location>
</feature>
<evidence type="ECO:0000256" key="1">
    <source>
        <dbReference type="ARBA" id="ARBA00004651"/>
    </source>
</evidence>
<evidence type="ECO:0000313" key="9">
    <source>
        <dbReference type="EMBL" id="QUR65739.1"/>
    </source>
</evidence>
<dbReference type="InterPro" id="IPR020846">
    <property type="entry name" value="MFS_dom"/>
</dbReference>
<dbReference type="RefSeq" id="WP_211697142.1">
    <property type="nucleotide sequence ID" value="NZ_CP046600.1"/>
</dbReference>